<reference evidence="1 2" key="1">
    <citation type="submission" date="2020-08" db="EMBL/GenBank/DDBJ databases">
        <title>Streptomyces sp. PSKA01 genome sequencing and assembly.</title>
        <authorList>
            <person name="Mandal S."/>
            <person name="Maiti P.K."/>
            <person name="Das P."/>
        </authorList>
    </citation>
    <scope>NUCLEOTIDE SEQUENCE [LARGE SCALE GENOMIC DNA]</scope>
    <source>
        <strain evidence="1 2">PSKA01</strain>
    </source>
</reference>
<gene>
    <name evidence="1" type="ORF">H4N64_42200</name>
</gene>
<proteinExistence type="predicted"/>
<dbReference type="RefSeq" id="WP_186287926.1">
    <property type="nucleotide sequence ID" value="NZ_JACMSF010000103.1"/>
</dbReference>
<dbReference type="InterPro" id="IPR046342">
    <property type="entry name" value="CBS_dom_sf"/>
</dbReference>
<dbReference type="EMBL" id="JACMSF010000103">
    <property type="protein sequence ID" value="MBC2907998.1"/>
    <property type="molecule type" value="Genomic_DNA"/>
</dbReference>
<dbReference type="Proteomes" id="UP000584670">
    <property type="component" value="Unassembled WGS sequence"/>
</dbReference>
<sequence>MRARDLAEPYVALPKDADAIEAVRLIVKRRLPGEAQCVSLRCLPEGVTEAFRQGGLASPARERTTLFRVPIGRRRTLKARLSALPDLQRVAPFLGLIRGGTQQP</sequence>
<accession>A0A7X1JC51</accession>
<comment type="caution">
    <text evidence="1">The sequence shown here is derived from an EMBL/GenBank/DDBJ whole genome shotgun (WGS) entry which is preliminary data.</text>
</comment>
<organism evidence="1 2">
    <name type="scientific">Streptomyces cupreus</name>
    <dbReference type="NCBI Taxonomy" id="2759956"/>
    <lineage>
        <taxon>Bacteria</taxon>
        <taxon>Bacillati</taxon>
        <taxon>Actinomycetota</taxon>
        <taxon>Actinomycetes</taxon>
        <taxon>Kitasatosporales</taxon>
        <taxon>Streptomycetaceae</taxon>
        <taxon>Streptomyces</taxon>
    </lineage>
</organism>
<dbReference type="Gene3D" id="3.10.580.10">
    <property type="entry name" value="CBS-domain"/>
    <property type="match status" value="1"/>
</dbReference>
<keyword evidence="2" id="KW-1185">Reference proteome</keyword>
<evidence type="ECO:0000313" key="2">
    <source>
        <dbReference type="Proteomes" id="UP000584670"/>
    </source>
</evidence>
<name>A0A7X1JC51_9ACTN</name>
<evidence type="ECO:0000313" key="1">
    <source>
        <dbReference type="EMBL" id="MBC2907998.1"/>
    </source>
</evidence>
<dbReference type="AlphaFoldDB" id="A0A7X1JC51"/>
<protein>
    <submittedName>
        <fullName evidence="1">Uncharacterized protein</fullName>
    </submittedName>
</protein>